<dbReference type="Pfam" id="PF00535">
    <property type="entry name" value="Glycos_transf_2"/>
    <property type="match status" value="1"/>
</dbReference>
<dbReference type="GO" id="GO:0016746">
    <property type="term" value="F:acyltransferase activity"/>
    <property type="evidence" value="ECO:0007669"/>
    <property type="project" value="UniProtKB-KW"/>
</dbReference>
<evidence type="ECO:0000256" key="6">
    <source>
        <dbReference type="ARBA" id="ARBA00023315"/>
    </source>
</evidence>
<keyword evidence="6" id="KW-0012">Acyltransferase</keyword>
<feature type="domain" description="Glycosyltransferase 2-like" evidence="7">
    <location>
        <begin position="5"/>
        <end position="152"/>
    </location>
</feature>
<dbReference type="Gene3D" id="3.90.550.10">
    <property type="entry name" value="Spore Coat Polysaccharide Biosynthesis Protein SpsA, Chain A"/>
    <property type="match status" value="1"/>
</dbReference>
<dbReference type="GO" id="GO:0006487">
    <property type="term" value="P:protein N-linked glycosylation"/>
    <property type="evidence" value="ECO:0007669"/>
    <property type="project" value="TreeGrafter"/>
</dbReference>
<evidence type="ECO:0000256" key="2">
    <source>
        <dbReference type="ARBA" id="ARBA00022475"/>
    </source>
</evidence>
<dbReference type="AlphaFoldDB" id="A0A1J5TDB6"/>
<dbReference type="InterPro" id="IPR029044">
    <property type="entry name" value="Nucleotide-diphossugar_trans"/>
</dbReference>
<keyword evidence="4 8" id="KW-0808">Transferase</keyword>
<dbReference type="PANTHER" id="PTHR10859">
    <property type="entry name" value="GLYCOSYL TRANSFERASE"/>
    <property type="match status" value="1"/>
</dbReference>
<dbReference type="EMBL" id="MLJW01000024">
    <property type="protein sequence ID" value="OIR10094.1"/>
    <property type="molecule type" value="Genomic_DNA"/>
</dbReference>
<keyword evidence="5" id="KW-0472">Membrane</keyword>
<proteinExistence type="predicted"/>
<evidence type="ECO:0000313" key="8">
    <source>
        <dbReference type="EMBL" id="OIR10094.1"/>
    </source>
</evidence>
<comment type="subcellular location">
    <subcellularLocation>
        <location evidence="1">Cell inner membrane</location>
    </subcellularLocation>
</comment>
<keyword evidence="2" id="KW-1003">Cell membrane</keyword>
<dbReference type="Pfam" id="PF03279">
    <property type="entry name" value="Lip_A_acyltrans"/>
    <property type="match status" value="1"/>
</dbReference>
<dbReference type="InterPro" id="IPR004960">
    <property type="entry name" value="LipA_acyltrans"/>
</dbReference>
<dbReference type="CDD" id="cd04179">
    <property type="entry name" value="DPM_DPG-synthase_like"/>
    <property type="match status" value="1"/>
</dbReference>
<name>A0A1J5TDB6_9ZZZZ</name>
<evidence type="ECO:0000259" key="7">
    <source>
        <dbReference type="Pfam" id="PF00535"/>
    </source>
</evidence>
<dbReference type="CDD" id="cd07984">
    <property type="entry name" value="LPLAT_LABLAT-like"/>
    <property type="match status" value="1"/>
</dbReference>
<evidence type="ECO:0000256" key="1">
    <source>
        <dbReference type="ARBA" id="ARBA00004533"/>
    </source>
</evidence>
<accession>A0A1J5TDB6</accession>
<dbReference type="GO" id="GO:0008610">
    <property type="term" value="P:lipid biosynthetic process"/>
    <property type="evidence" value="ECO:0007669"/>
    <property type="project" value="UniProtKB-ARBA"/>
</dbReference>
<dbReference type="GO" id="GO:0047267">
    <property type="term" value="F:undecaprenyl-phosphate mannosyltransferase activity"/>
    <property type="evidence" value="ECO:0007669"/>
    <property type="project" value="UniProtKB-EC"/>
</dbReference>
<gene>
    <name evidence="8" type="ORF">GALL_80220</name>
</gene>
<evidence type="ECO:0000256" key="4">
    <source>
        <dbReference type="ARBA" id="ARBA00022679"/>
    </source>
</evidence>
<dbReference type="PANTHER" id="PTHR10859:SF91">
    <property type="entry name" value="DOLICHYL-PHOSPHATE BETA-GLUCOSYLTRANSFERASE"/>
    <property type="match status" value="1"/>
</dbReference>
<comment type="caution">
    <text evidence="8">The sequence shown here is derived from an EMBL/GenBank/DDBJ whole genome shotgun (WGS) entry which is preliminary data.</text>
</comment>
<dbReference type="EC" id="2.4.1.54" evidence="8"/>
<keyword evidence="3" id="KW-0997">Cell inner membrane</keyword>
<dbReference type="GO" id="GO:0005886">
    <property type="term" value="C:plasma membrane"/>
    <property type="evidence" value="ECO:0007669"/>
    <property type="project" value="UniProtKB-SubCell"/>
</dbReference>
<sequence length="550" mass="60786">MTPCAIVPSHNHWTALAAVLDSLRHAGLTVFLIDDGSAEPARSALQARHDPEGGVLVTRLEPNQGKGAAVLEGFRQARAAGFTHALQVDADGQHDLSVLPALLDLAGARPEALITGLPQYDASMPLGRRVGRWITHVWVWIETLSFEIQDSMCGLRVYPLEPVQTLLRRERVGLRMDFDTDIMVRLAWRGTPVLGVPVKVIYPPGNSSNFDLWRDNLRISRMHARLVLTGLARLLLTGLARLRHRAANDGASAHWADLAERGALWGLTLTAWTYRHLGRAGCRALLAPVVAWFTLRGGEQRRASRRFLGRVWGRPAGLWDCYRHFLSFAERALDGVAAWSGGLPAGAVRIDTPDSLAAATAQGALILVAHHGNVEVARAMLDEDLRRRMTVLVHTRHAGNYNRTLRRFNPAAALNLLEVSEIGPETAVLLKERVERGGWVVMAADRVPVGSRDRIVTVPFLGEAAPFSQGPWILAALLGCPVHLLFCVKDGDGWRLRLEPFADRIDLPRREREQALAAYAAAYAARLETEARRAPLQWFNFFDIWSTPPC</sequence>
<keyword evidence="8" id="KW-0328">Glycosyltransferase</keyword>
<evidence type="ECO:0000256" key="5">
    <source>
        <dbReference type="ARBA" id="ARBA00023136"/>
    </source>
</evidence>
<protein>
    <submittedName>
        <fullName evidence="8">Undecaprenyl-phosphate mannosyltransferase</fullName>
        <ecNumber evidence="8">2.4.1.54</ecNumber>
    </submittedName>
</protein>
<dbReference type="SUPFAM" id="SSF53448">
    <property type="entry name" value="Nucleotide-diphospho-sugar transferases"/>
    <property type="match status" value="1"/>
</dbReference>
<evidence type="ECO:0000256" key="3">
    <source>
        <dbReference type="ARBA" id="ARBA00022519"/>
    </source>
</evidence>
<reference evidence="8" key="1">
    <citation type="submission" date="2016-10" db="EMBL/GenBank/DDBJ databases">
        <title>Sequence of Gallionella enrichment culture.</title>
        <authorList>
            <person name="Poehlein A."/>
            <person name="Muehling M."/>
            <person name="Daniel R."/>
        </authorList>
    </citation>
    <scope>NUCLEOTIDE SEQUENCE</scope>
</reference>
<organism evidence="8">
    <name type="scientific">mine drainage metagenome</name>
    <dbReference type="NCBI Taxonomy" id="410659"/>
    <lineage>
        <taxon>unclassified sequences</taxon>
        <taxon>metagenomes</taxon>
        <taxon>ecological metagenomes</taxon>
    </lineage>
</organism>
<dbReference type="InterPro" id="IPR001173">
    <property type="entry name" value="Glyco_trans_2-like"/>
</dbReference>